<dbReference type="SUPFAM" id="SSF49879">
    <property type="entry name" value="SMAD/FHA domain"/>
    <property type="match status" value="1"/>
</dbReference>
<evidence type="ECO:0000313" key="10">
    <source>
        <dbReference type="EMBL" id="KAJ6819707.1"/>
    </source>
</evidence>
<dbReference type="GO" id="GO:0030870">
    <property type="term" value="C:Mre11 complex"/>
    <property type="evidence" value="ECO:0007669"/>
    <property type="project" value="InterPro"/>
</dbReference>
<dbReference type="Proteomes" id="UP001140949">
    <property type="component" value="Unassembled WGS sequence"/>
</dbReference>
<evidence type="ECO:0000256" key="6">
    <source>
        <dbReference type="ARBA" id="ARBA00023242"/>
    </source>
</evidence>
<dbReference type="AlphaFoldDB" id="A0AAX6FTU6"/>
<dbReference type="Gene3D" id="2.60.200.20">
    <property type="match status" value="1"/>
</dbReference>
<evidence type="ECO:0000313" key="11">
    <source>
        <dbReference type="Proteomes" id="UP001140949"/>
    </source>
</evidence>
<accession>A0AAX6FTU6</accession>
<dbReference type="EMBL" id="JANAVB010025999">
    <property type="protein sequence ID" value="KAJ6819707.1"/>
    <property type="molecule type" value="Genomic_DNA"/>
</dbReference>
<feature type="domain" description="FHA" evidence="9">
    <location>
        <begin position="32"/>
        <end position="80"/>
    </location>
</feature>
<evidence type="ECO:0000256" key="4">
    <source>
        <dbReference type="ARBA" id="ARBA00022763"/>
    </source>
</evidence>
<dbReference type="Gene3D" id="3.40.50.10190">
    <property type="entry name" value="BRCT domain"/>
    <property type="match status" value="1"/>
</dbReference>
<evidence type="ECO:0000256" key="3">
    <source>
        <dbReference type="ARBA" id="ARBA00022454"/>
    </source>
</evidence>
<dbReference type="PANTHER" id="PTHR12162">
    <property type="entry name" value="NIBRIN-RELATED"/>
    <property type="match status" value="1"/>
</dbReference>
<feature type="region of interest" description="Disordered" evidence="8">
    <location>
        <begin position="365"/>
        <end position="397"/>
    </location>
</feature>
<dbReference type="CDD" id="cd00027">
    <property type="entry name" value="BRCT"/>
    <property type="match status" value="1"/>
</dbReference>
<evidence type="ECO:0000256" key="5">
    <source>
        <dbReference type="ARBA" id="ARBA00023204"/>
    </source>
</evidence>
<dbReference type="GO" id="GO:0000724">
    <property type="term" value="P:double-strand break repair via homologous recombination"/>
    <property type="evidence" value="ECO:0007669"/>
    <property type="project" value="TreeGrafter"/>
</dbReference>
<evidence type="ECO:0000259" key="9">
    <source>
        <dbReference type="PROSITE" id="PS50006"/>
    </source>
</evidence>
<dbReference type="PANTHER" id="PTHR12162:SF0">
    <property type="entry name" value="NIBRIN"/>
    <property type="match status" value="1"/>
</dbReference>
<dbReference type="GO" id="GO:0007095">
    <property type="term" value="P:mitotic G2 DNA damage checkpoint signaling"/>
    <property type="evidence" value="ECO:0007669"/>
    <property type="project" value="InterPro"/>
</dbReference>
<dbReference type="GO" id="GO:0003684">
    <property type="term" value="F:damaged DNA binding"/>
    <property type="evidence" value="ECO:0007669"/>
    <property type="project" value="TreeGrafter"/>
</dbReference>
<keyword evidence="4" id="KW-0227">DNA damage</keyword>
<dbReference type="PROSITE" id="PS50006">
    <property type="entry name" value="FHA_DOMAIN"/>
    <property type="match status" value="1"/>
</dbReference>
<keyword evidence="6" id="KW-0539">Nucleus</keyword>
<keyword evidence="5" id="KW-0234">DNA repair</keyword>
<dbReference type="InterPro" id="IPR036420">
    <property type="entry name" value="BRCT_dom_sf"/>
</dbReference>
<comment type="subcellular location">
    <subcellularLocation>
        <location evidence="2">Chromosome</location>
    </subcellularLocation>
    <subcellularLocation>
        <location evidence="1">Nucleus</location>
    </subcellularLocation>
</comment>
<feature type="region of interest" description="Disordered" evidence="8">
    <location>
        <begin position="519"/>
        <end position="538"/>
    </location>
</feature>
<dbReference type="Pfam" id="PF00498">
    <property type="entry name" value="FHA"/>
    <property type="match status" value="1"/>
</dbReference>
<reference evidence="10" key="2">
    <citation type="submission" date="2023-04" db="EMBL/GenBank/DDBJ databases">
        <authorList>
            <person name="Bruccoleri R.E."/>
            <person name="Oakeley E.J."/>
            <person name="Faust A.-M."/>
            <person name="Dessus-Babus S."/>
            <person name="Altorfer M."/>
            <person name="Burckhardt D."/>
            <person name="Oertli M."/>
            <person name="Naumann U."/>
            <person name="Petersen F."/>
            <person name="Wong J."/>
        </authorList>
    </citation>
    <scope>NUCLEOTIDE SEQUENCE</scope>
    <source>
        <strain evidence="10">GSM-AAB239-AS_SAM_17_03QT</strain>
        <tissue evidence="10">Leaf</tissue>
    </source>
</reference>
<dbReference type="InterPro" id="IPR000253">
    <property type="entry name" value="FHA_dom"/>
</dbReference>
<name>A0AAX6FTU6_IRIPA</name>
<keyword evidence="3" id="KW-0158">Chromosome</keyword>
<gene>
    <name evidence="10" type="ORF">M6B38_400870</name>
</gene>
<dbReference type="InterPro" id="IPR008984">
    <property type="entry name" value="SMAD_FHA_dom_sf"/>
</dbReference>
<comment type="caution">
    <text evidence="10">The sequence shown here is derived from an EMBL/GenBank/DDBJ whole genome shotgun (WGS) entry which is preliminary data.</text>
</comment>
<dbReference type="GO" id="GO:0005694">
    <property type="term" value="C:chromosome"/>
    <property type="evidence" value="ECO:0007669"/>
    <property type="project" value="UniProtKB-SubCell"/>
</dbReference>
<organism evidence="10 11">
    <name type="scientific">Iris pallida</name>
    <name type="common">Sweet iris</name>
    <dbReference type="NCBI Taxonomy" id="29817"/>
    <lineage>
        <taxon>Eukaryota</taxon>
        <taxon>Viridiplantae</taxon>
        <taxon>Streptophyta</taxon>
        <taxon>Embryophyta</taxon>
        <taxon>Tracheophyta</taxon>
        <taxon>Spermatophyta</taxon>
        <taxon>Magnoliopsida</taxon>
        <taxon>Liliopsida</taxon>
        <taxon>Asparagales</taxon>
        <taxon>Iridaceae</taxon>
        <taxon>Iridoideae</taxon>
        <taxon>Irideae</taxon>
        <taxon>Iris</taxon>
    </lineage>
</organism>
<protein>
    <submittedName>
        <fullName evidence="10">Nijmegen breakage syndrome 1 protein isoform X1</fullName>
    </submittedName>
</protein>
<sequence length="538" mass="58942">MVWSLVRVDPQLGGGGGGGVAQTYYIFSRGTYRVGRKDGDIVFDDQTVSRVHADVVVNRMEEGGGSKVRVVNISKLGTSIKKASGPDSGSGSSYRAVKLSSKCNSNEAELDEGDLLTFGNVTLRFLSVPVVVFVHSNADRSIQDSISSIGARTCFSWTPECTHVLVVESSPVTLDIVEAVLAKKHVVLVDWVKMLAVNKIRSELPSYIPYIPTLTLEGISVRIVDPDSRGKCLEGFEFVLGSSDKYIFGDKFKSLLEVGGAKFINADEFSSNSQTSADGENNYVLVVPEKSPNELKLSRELSSLPRVTDFKLVAACLSGHMDSSFLEPPSVIVSSSCSTDGTIVADSDVEIDTAASEHVAADAKSHGAFKHEYEDREAQLAEDKEDVRRDQDSIKSRELPITSSDMSKISRPEEDVCSIKKMEKGDDSLADRHENSDIIYSPCLIARNINISLPDECTKTKHVNFKCFRKRETASGNSFKDLIPFSKDPYNESDCGSNGSEYTREERKRKLEEIAEDFSKEKKRTTAGGSLKALLAHR</sequence>
<evidence type="ECO:0000256" key="8">
    <source>
        <dbReference type="SAM" id="MobiDB-lite"/>
    </source>
</evidence>
<dbReference type="SUPFAM" id="SSF52113">
    <property type="entry name" value="BRCT domain"/>
    <property type="match status" value="1"/>
</dbReference>
<proteinExistence type="inferred from homology"/>
<comment type="similarity">
    <text evidence="7">Belongs to the Nibrin family.</text>
</comment>
<keyword evidence="11" id="KW-1185">Reference proteome</keyword>
<reference evidence="10" key="1">
    <citation type="journal article" date="2023" name="GigaByte">
        <title>Genome assembly of the bearded iris, Iris pallida Lam.</title>
        <authorList>
            <person name="Bruccoleri R.E."/>
            <person name="Oakeley E.J."/>
            <person name="Faust A.M.E."/>
            <person name="Altorfer M."/>
            <person name="Dessus-Babus S."/>
            <person name="Burckhardt D."/>
            <person name="Oertli M."/>
            <person name="Naumann U."/>
            <person name="Petersen F."/>
            <person name="Wong J."/>
        </authorList>
    </citation>
    <scope>NUCLEOTIDE SEQUENCE</scope>
    <source>
        <strain evidence="10">GSM-AAB239-AS_SAM_17_03QT</strain>
    </source>
</reference>
<evidence type="ECO:0000256" key="7">
    <source>
        <dbReference type="ARBA" id="ARBA00044757"/>
    </source>
</evidence>
<evidence type="ECO:0000256" key="2">
    <source>
        <dbReference type="ARBA" id="ARBA00004286"/>
    </source>
</evidence>
<evidence type="ECO:0000256" key="1">
    <source>
        <dbReference type="ARBA" id="ARBA00004123"/>
    </source>
</evidence>
<dbReference type="InterPro" id="IPR040227">
    <property type="entry name" value="Nibrin-rel"/>
</dbReference>